<accession>A0A368X825</accession>
<dbReference type="RefSeq" id="WP_170133018.1">
    <property type="nucleotide sequence ID" value="NZ_QPJJ01000019.1"/>
</dbReference>
<organism evidence="2 3">
    <name type="scientific">Saliterribacillus persicus</name>
    <dbReference type="NCBI Taxonomy" id="930114"/>
    <lineage>
        <taxon>Bacteria</taxon>
        <taxon>Bacillati</taxon>
        <taxon>Bacillota</taxon>
        <taxon>Bacilli</taxon>
        <taxon>Bacillales</taxon>
        <taxon>Bacillaceae</taxon>
        <taxon>Saliterribacillus</taxon>
    </lineage>
</organism>
<comment type="caution">
    <text evidence="2">The sequence shown here is derived from an EMBL/GenBank/DDBJ whole genome shotgun (WGS) entry which is preliminary data.</text>
</comment>
<reference evidence="2 3" key="1">
    <citation type="submission" date="2018-07" db="EMBL/GenBank/DDBJ databases">
        <title>Genomic Encyclopedia of Type Strains, Phase IV (KMG-IV): sequencing the most valuable type-strain genomes for metagenomic binning, comparative biology and taxonomic classification.</title>
        <authorList>
            <person name="Goeker M."/>
        </authorList>
    </citation>
    <scope>NUCLEOTIDE SEQUENCE [LARGE SCALE GENOMIC DNA]</scope>
    <source>
        <strain evidence="2 3">DSM 27696</strain>
    </source>
</reference>
<name>A0A368X825_9BACI</name>
<evidence type="ECO:0000313" key="2">
    <source>
        <dbReference type="EMBL" id="RCW63138.1"/>
    </source>
</evidence>
<sequence length="409" mass="46539">MLKFAISEQNITPGAPMDISGYTIDFNKPLRRGKSDGALDHLLCVTMLLEVNNIKLIFISLDFTIVVKSFTEEIRQDISNRFAVSKENIIVSCTHTHSGPHVFLPHYTSDIDQEMKVEAEYLREVKEKVSVSVEQVIQNAEPVKAYYSLSNINGYYGNRNVKGGPYDDSFHVIRFKNYDNKVIGSFANFSCHPTILKGNSLKFSADLLGNVRKNLSEKWNAPVLLTNGAAGDVSSRHFTKDNTYKTVIDFGEGISNQVLTDFKESSMCLEDFNMKKVSLLREYSPKNDKRLAGVNLLDQPETPDILINEVKRKIEKDNIFFNLESYIYFLGPISFITFPGECVTKLAEQIKSNSKSEVTMFVCYANDFWYYFVPEEEYGKYFESIVSLFPKGLADEFGELISDELRNID</sequence>
<evidence type="ECO:0000313" key="3">
    <source>
        <dbReference type="Proteomes" id="UP000252585"/>
    </source>
</evidence>
<proteinExistence type="predicted"/>
<keyword evidence="3" id="KW-1185">Reference proteome</keyword>
<dbReference type="AlphaFoldDB" id="A0A368X825"/>
<dbReference type="EMBL" id="QPJJ01000019">
    <property type="protein sequence ID" value="RCW63138.1"/>
    <property type="molecule type" value="Genomic_DNA"/>
</dbReference>
<dbReference type="Pfam" id="PF04734">
    <property type="entry name" value="Ceramidase_alk"/>
    <property type="match status" value="1"/>
</dbReference>
<dbReference type="Proteomes" id="UP000252585">
    <property type="component" value="Unassembled WGS sequence"/>
</dbReference>
<feature type="domain" description="Neutral/alkaline non-lysosomal ceramidase N-terminal" evidence="1">
    <location>
        <begin position="53"/>
        <end position="211"/>
    </location>
</feature>
<evidence type="ECO:0000259" key="1">
    <source>
        <dbReference type="Pfam" id="PF04734"/>
    </source>
</evidence>
<dbReference type="InterPro" id="IPR031329">
    <property type="entry name" value="NEUT/ALK_ceramidase_N"/>
</dbReference>
<gene>
    <name evidence="2" type="ORF">DFR57_11914</name>
</gene>
<protein>
    <submittedName>
        <fullName evidence="2">Neutral/alkaline ceramidase-like enzyme</fullName>
    </submittedName>
</protein>